<gene>
    <name evidence="1" type="ORF">ONB1V03_LOCUS16016</name>
</gene>
<dbReference type="OrthoDB" id="6478838at2759"/>
<proteinExistence type="predicted"/>
<accession>A0A7R9MGE4</accession>
<dbReference type="EMBL" id="OC932169">
    <property type="protein sequence ID" value="CAD7659420.1"/>
    <property type="molecule type" value="Genomic_DNA"/>
</dbReference>
<evidence type="ECO:0000313" key="2">
    <source>
        <dbReference type="Proteomes" id="UP000728032"/>
    </source>
</evidence>
<dbReference type="Proteomes" id="UP000728032">
    <property type="component" value="Unassembled WGS sequence"/>
</dbReference>
<dbReference type="EMBL" id="CAJPVJ010017344">
    <property type="protein sequence ID" value="CAG2176582.1"/>
    <property type="molecule type" value="Genomic_DNA"/>
</dbReference>
<evidence type="ECO:0000313" key="1">
    <source>
        <dbReference type="EMBL" id="CAD7659420.1"/>
    </source>
</evidence>
<dbReference type="AlphaFoldDB" id="A0A7R9MGE4"/>
<sequence>MDMDSGSCGHMSANEVNKDVDDWHEWHLRGISSQDSLDRFGDDLCELLLSYLWLRDSFRYECLSKHMSECLVLSHK</sequence>
<protein>
    <submittedName>
        <fullName evidence="1">Uncharacterized protein</fullName>
    </submittedName>
</protein>
<keyword evidence="2" id="KW-1185">Reference proteome</keyword>
<name>A0A7R9MGE4_9ACAR</name>
<reference evidence="1" key="1">
    <citation type="submission" date="2020-11" db="EMBL/GenBank/DDBJ databases">
        <authorList>
            <person name="Tran Van P."/>
        </authorList>
    </citation>
    <scope>NUCLEOTIDE SEQUENCE</scope>
</reference>
<organism evidence="1">
    <name type="scientific">Oppiella nova</name>
    <dbReference type="NCBI Taxonomy" id="334625"/>
    <lineage>
        <taxon>Eukaryota</taxon>
        <taxon>Metazoa</taxon>
        <taxon>Ecdysozoa</taxon>
        <taxon>Arthropoda</taxon>
        <taxon>Chelicerata</taxon>
        <taxon>Arachnida</taxon>
        <taxon>Acari</taxon>
        <taxon>Acariformes</taxon>
        <taxon>Sarcoptiformes</taxon>
        <taxon>Oribatida</taxon>
        <taxon>Brachypylina</taxon>
        <taxon>Oppioidea</taxon>
        <taxon>Oppiidae</taxon>
        <taxon>Oppiella</taxon>
    </lineage>
</organism>